<accession>A0ABS6XIW9</accession>
<gene>
    <name evidence="1" type="ORF">KY084_04595</name>
</gene>
<sequence length="285" mass="30836">MPRLIDTSDTPAIDFDAFTDALDASTIDIADEAAFATLAPLLAALGNNRDFLADAALEALKRDSVALPEQRYGPQVLLLRPPDSRFVLRANFWPAADDAVMRASGPESFFYGVAHNHNFAFLTHGYLGPGYESDYWAFDPGGEPGERAGLRFLGRERLAPGTTMLTFAHRDVHRQLAPAAFSVSLNILARAPGANWRDQYLFDVDTDSIAGQMAVLPSEALVTLAAHCSDNGRDLAMDFAARHPCARMRAGALAACIAANVPGAIRLAERSDAAIPPERTRSRLR</sequence>
<dbReference type="EMBL" id="JAHWZX010000003">
    <property type="protein sequence ID" value="MBW4330153.1"/>
    <property type="molecule type" value="Genomic_DNA"/>
</dbReference>
<reference evidence="1 2" key="1">
    <citation type="submission" date="2021-07" db="EMBL/GenBank/DDBJ databases">
        <title>Stakelama flava sp. nov., a novel endophytic bacterium isolated from branch of Kandelia candel.</title>
        <authorList>
            <person name="Tuo L."/>
        </authorList>
    </citation>
    <scope>NUCLEOTIDE SEQUENCE [LARGE SCALE GENOMIC DNA]</scope>
    <source>
        <strain evidence="1 2">CBK3Z-3</strain>
    </source>
</reference>
<proteinExistence type="predicted"/>
<dbReference type="Proteomes" id="UP001197214">
    <property type="component" value="Unassembled WGS sequence"/>
</dbReference>
<organism evidence="1 2">
    <name type="scientific">Stakelama flava</name>
    <dbReference type="NCBI Taxonomy" id="2860338"/>
    <lineage>
        <taxon>Bacteria</taxon>
        <taxon>Pseudomonadati</taxon>
        <taxon>Pseudomonadota</taxon>
        <taxon>Alphaproteobacteria</taxon>
        <taxon>Sphingomonadales</taxon>
        <taxon>Sphingomonadaceae</taxon>
        <taxon>Stakelama</taxon>
    </lineage>
</organism>
<keyword evidence="2" id="KW-1185">Reference proteome</keyword>
<name>A0ABS6XIW9_9SPHN</name>
<comment type="caution">
    <text evidence="1">The sequence shown here is derived from an EMBL/GenBank/DDBJ whole genome shotgun (WGS) entry which is preliminary data.</text>
</comment>
<evidence type="ECO:0000313" key="2">
    <source>
        <dbReference type="Proteomes" id="UP001197214"/>
    </source>
</evidence>
<protein>
    <submittedName>
        <fullName evidence="1">Transposase</fullName>
    </submittedName>
</protein>
<evidence type="ECO:0000313" key="1">
    <source>
        <dbReference type="EMBL" id="MBW4330153.1"/>
    </source>
</evidence>
<dbReference type="RefSeq" id="WP_219237260.1">
    <property type="nucleotide sequence ID" value="NZ_JAHWZX010000003.1"/>
</dbReference>